<feature type="domain" description="K Homology" evidence="1">
    <location>
        <begin position="60"/>
        <end position="84"/>
    </location>
</feature>
<gene>
    <name evidence="2" type="ORF">MSIBF_A1410026</name>
</gene>
<evidence type="ECO:0000313" key="2">
    <source>
        <dbReference type="EMBL" id="CEG11390.1"/>
    </source>
</evidence>
<evidence type="ECO:0000259" key="1">
    <source>
        <dbReference type="Pfam" id="PF00013"/>
    </source>
</evidence>
<dbReference type="EMBL" id="CCXY01000048">
    <property type="protein sequence ID" value="CEG11390.1"/>
    <property type="molecule type" value="Genomic_DNA"/>
</dbReference>
<dbReference type="InterPro" id="IPR004088">
    <property type="entry name" value="KH_dom_type_1"/>
</dbReference>
<accession>A0A098E8T0</accession>
<organism evidence="2">
    <name type="scientific">groundwater metagenome</name>
    <dbReference type="NCBI Taxonomy" id="717931"/>
    <lineage>
        <taxon>unclassified sequences</taxon>
        <taxon>metagenomes</taxon>
        <taxon>ecological metagenomes</taxon>
    </lineage>
</organism>
<dbReference type="GO" id="GO:0003746">
    <property type="term" value="F:translation elongation factor activity"/>
    <property type="evidence" value="ECO:0007669"/>
    <property type="project" value="UniProtKB-KW"/>
</dbReference>
<dbReference type="AlphaFoldDB" id="A0A098E8T0"/>
<keyword evidence="2" id="KW-0251">Elongation factor</keyword>
<name>A0A098E8T0_9ZZZZ</name>
<dbReference type="Pfam" id="PF00013">
    <property type="entry name" value="KH_1"/>
    <property type="match status" value="1"/>
</dbReference>
<sequence length="161" mass="17726">MLPICNICAKTKTLCASCEKKLKNNEISDLDVKIAEMMYDFGRGEFGFEKAVDVGNFVVILTKKEDIGKIIGPGGENLKKIEESIGKLTKVMGASSAEEMIYTLISPANIVSTSELYRADGTVMRKITINKNDADKLKMDIYSIKKIVSNLMHADVEIILG</sequence>
<dbReference type="InterPro" id="IPR009019">
    <property type="entry name" value="KH_sf_prok-type"/>
</dbReference>
<dbReference type="GO" id="GO:0003723">
    <property type="term" value="F:RNA binding"/>
    <property type="evidence" value="ECO:0007669"/>
    <property type="project" value="InterPro"/>
</dbReference>
<proteinExistence type="predicted"/>
<dbReference type="InterPro" id="IPR015946">
    <property type="entry name" value="KH_dom-like_a/b"/>
</dbReference>
<reference evidence="2" key="1">
    <citation type="submission" date="2014-09" db="EMBL/GenBank/DDBJ databases">
        <authorList>
            <person name="Probst J Alexander"/>
        </authorList>
    </citation>
    <scope>NUCLEOTIDE SEQUENCE</scope>
</reference>
<protein>
    <submittedName>
        <fullName evidence="2">Putative Transcription elongation factor NusA-like protein</fullName>
    </submittedName>
</protein>
<dbReference type="SUPFAM" id="SSF54814">
    <property type="entry name" value="Prokaryotic type KH domain (KH-domain type II)"/>
    <property type="match status" value="1"/>
</dbReference>
<dbReference type="PROSITE" id="PS50084">
    <property type="entry name" value="KH_TYPE_1"/>
    <property type="match status" value="1"/>
</dbReference>
<keyword evidence="2" id="KW-0648">Protein biosynthesis</keyword>
<dbReference type="Gene3D" id="3.30.300.20">
    <property type="match status" value="1"/>
</dbReference>